<evidence type="ECO:0000313" key="3">
    <source>
        <dbReference type="Proteomes" id="UP000326961"/>
    </source>
</evidence>
<feature type="coiled-coil region" evidence="1">
    <location>
        <begin position="42"/>
        <end position="100"/>
    </location>
</feature>
<dbReference type="AlphaFoldDB" id="A0A5P3XCC5"/>
<dbReference type="EMBL" id="CP032452">
    <property type="protein sequence ID" value="QEZ68000.1"/>
    <property type="molecule type" value="Genomic_DNA"/>
</dbReference>
<evidence type="ECO:0000313" key="2">
    <source>
        <dbReference type="EMBL" id="QEZ68000.1"/>
    </source>
</evidence>
<reference evidence="2 3" key="1">
    <citation type="submission" date="2018-09" db="EMBL/GenBank/DDBJ databases">
        <title>A clostridial neurotoxin that targets Anopheles mosquitoes.</title>
        <authorList>
            <person name="Contreras E."/>
            <person name="Masuyer G."/>
            <person name="Qureshi N."/>
            <person name="Chawla S."/>
            <person name="Lim H.L."/>
            <person name="Chen J."/>
            <person name="Stenmark P."/>
            <person name="Gill S."/>
        </authorList>
    </citation>
    <scope>NUCLEOTIDE SEQUENCE [LARGE SCALE GENOMIC DNA]</scope>
    <source>
        <strain evidence="2 3">Cbm</strain>
    </source>
</reference>
<evidence type="ECO:0000256" key="1">
    <source>
        <dbReference type="SAM" id="Coils"/>
    </source>
</evidence>
<dbReference type="InterPro" id="IPR009636">
    <property type="entry name" value="SCAF"/>
</dbReference>
<protein>
    <submittedName>
        <fullName evidence="2">Scaffolding protein</fullName>
    </submittedName>
</protein>
<dbReference type="Pfam" id="PF06810">
    <property type="entry name" value="Phage_scaffold"/>
    <property type="match status" value="1"/>
</dbReference>
<proteinExistence type="predicted"/>
<name>A0A5P3XCC5_PARBF</name>
<gene>
    <name evidence="2" type="ORF">D4A35_03260</name>
</gene>
<keyword evidence="1" id="KW-0175">Coiled coil</keyword>
<organism evidence="2 3">
    <name type="scientific">Paraclostridium bifermentans</name>
    <name type="common">Clostridium bifermentans</name>
    <dbReference type="NCBI Taxonomy" id="1490"/>
    <lineage>
        <taxon>Bacteria</taxon>
        <taxon>Bacillati</taxon>
        <taxon>Bacillota</taxon>
        <taxon>Clostridia</taxon>
        <taxon>Peptostreptococcales</taxon>
        <taxon>Peptostreptococcaceae</taxon>
        <taxon>Paraclostridium</taxon>
    </lineage>
</organism>
<sequence>MEDIEMDLKQLLGEELYNQVVEKLGDKKIMLDDGNFIPKARFDQVNEQKKELDNRLTDYKTQLEDLSKNNKDNETLVKQIEELQLTNKQASEQYENKIKAMEFDYALDNALNSSKCKNSKAIKALLDMESIKYQDGKLEGLESQIKGLRESDSYLFEELAPQNTGGVGNYGRKGQSVSNPWAKETFNLTEQARMLKENPTLAEQLKNNK</sequence>
<dbReference type="Proteomes" id="UP000326961">
    <property type="component" value="Chromosome"/>
</dbReference>
<accession>A0A5P3XCC5</accession>